<protein>
    <recommendedName>
        <fullName evidence="3">DUF202 domain-containing protein</fullName>
    </recommendedName>
</protein>
<accession>A0A235BQD2</accession>
<dbReference type="AlphaFoldDB" id="A0A235BQD2"/>
<organism evidence="1 2">
    <name type="scientific">candidate division WOR-3 bacterium JGI_Cruoil_03_44_89</name>
    <dbReference type="NCBI Taxonomy" id="1973748"/>
    <lineage>
        <taxon>Bacteria</taxon>
        <taxon>Bacteria division WOR-3</taxon>
    </lineage>
</organism>
<comment type="caution">
    <text evidence="1">The sequence shown here is derived from an EMBL/GenBank/DDBJ whole genome shotgun (WGS) entry which is preliminary data.</text>
</comment>
<sequence>METKLNKEEEGLVHELLTWDRTRRHIESIFCRLFLTLGGVIIVIVGFFTVQHLNDRIILWVTVPGFLIGLFLVGLYIEREHRLRERRLVASVLKKLCMDNKDK</sequence>
<dbReference type="Proteomes" id="UP000215215">
    <property type="component" value="Unassembled WGS sequence"/>
</dbReference>
<name>A0A235BQD2_UNCW3</name>
<evidence type="ECO:0000313" key="2">
    <source>
        <dbReference type="Proteomes" id="UP000215215"/>
    </source>
</evidence>
<evidence type="ECO:0008006" key="3">
    <source>
        <dbReference type="Google" id="ProtNLM"/>
    </source>
</evidence>
<dbReference type="EMBL" id="NOZQ01000184">
    <property type="protein sequence ID" value="OYD14406.1"/>
    <property type="molecule type" value="Genomic_DNA"/>
</dbReference>
<evidence type="ECO:0000313" key="1">
    <source>
        <dbReference type="EMBL" id="OYD14406.1"/>
    </source>
</evidence>
<reference evidence="1 2" key="1">
    <citation type="submission" date="2017-07" db="EMBL/GenBank/DDBJ databases">
        <title>Recovery of genomes from metagenomes via a dereplication, aggregation, and scoring strategy.</title>
        <authorList>
            <person name="Sieber C.M."/>
            <person name="Probst A.J."/>
            <person name="Sharrar A."/>
            <person name="Thomas B.C."/>
            <person name="Hess M."/>
            <person name="Tringe S.G."/>
            <person name="Banfield J.F."/>
        </authorList>
    </citation>
    <scope>NUCLEOTIDE SEQUENCE [LARGE SCALE GENOMIC DNA]</scope>
    <source>
        <strain evidence="1">JGI_Cruoil_03_44_89</strain>
    </source>
</reference>
<proteinExistence type="predicted"/>
<gene>
    <name evidence="1" type="ORF">CH333_07980</name>
</gene>